<dbReference type="RefSeq" id="WP_338008409.1">
    <property type="nucleotide sequence ID" value="NZ_JAOPKB010000010.1"/>
</dbReference>
<evidence type="ECO:0000313" key="6">
    <source>
        <dbReference type="Proteomes" id="UP001320972"/>
    </source>
</evidence>
<evidence type="ECO:0000256" key="1">
    <source>
        <dbReference type="ARBA" id="ARBA00022490"/>
    </source>
</evidence>
<evidence type="ECO:0000313" key="5">
    <source>
        <dbReference type="EMBL" id="MCU4974241.1"/>
    </source>
</evidence>
<protein>
    <submittedName>
        <fullName evidence="5">Proteasome subunit alpha</fullName>
    </submittedName>
</protein>
<keyword evidence="1" id="KW-0963">Cytoplasm</keyword>
<dbReference type="InterPro" id="IPR001353">
    <property type="entry name" value="Proteasome_sua/b"/>
</dbReference>
<organism evidence="5 6">
    <name type="scientific">Natronoglomus mannanivorans</name>
    <dbReference type="NCBI Taxonomy" id="2979990"/>
    <lineage>
        <taxon>Archaea</taxon>
        <taxon>Methanobacteriati</taxon>
        <taxon>Methanobacteriota</taxon>
        <taxon>Stenosarchaea group</taxon>
        <taxon>Halobacteria</taxon>
        <taxon>Halobacteriales</taxon>
        <taxon>Natrialbaceae</taxon>
        <taxon>Natronoglomus</taxon>
    </lineage>
</organism>
<dbReference type="Gene3D" id="3.60.20.10">
    <property type="entry name" value="Glutamine Phosphoribosylpyrophosphate, subunit 1, domain 1"/>
    <property type="match status" value="1"/>
</dbReference>
<dbReference type="Proteomes" id="UP001320972">
    <property type="component" value="Unassembled WGS sequence"/>
</dbReference>
<dbReference type="InterPro" id="IPR023333">
    <property type="entry name" value="Proteasome_suB-type"/>
</dbReference>
<evidence type="ECO:0000256" key="2">
    <source>
        <dbReference type="ARBA" id="ARBA00022670"/>
    </source>
</evidence>
<accession>A0ABT2QH41</accession>
<keyword evidence="6" id="KW-1185">Reference proteome</keyword>
<dbReference type="InterPro" id="IPR029055">
    <property type="entry name" value="Ntn_hydrolases_N"/>
</dbReference>
<evidence type="ECO:0000256" key="4">
    <source>
        <dbReference type="SAM" id="MobiDB-lite"/>
    </source>
</evidence>
<feature type="region of interest" description="Disordered" evidence="4">
    <location>
        <begin position="1"/>
        <end position="24"/>
    </location>
</feature>
<keyword evidence="2" id="KW-0645">Protease</keyword>
<feature type="compositionally biased region" description="Basic and acidic residues" evidence="4">
    <location>
        <begin position="1"/>
        <end position="13"/>
    </location>
</feature>
<dbReference type="PANTHER" id="PTHR32194:SF0">
    <property type="entry name" value="ATP-DEPENDENT PROTEASE SUBUNIT HSLV"/>
    <property type="match status" value="1"/>
</dbReference>
<gene>
    <name evidence="5" type="ORF">OB955_16060</name>
</gene>
<reference evidence="5 6" key="1">
    <citation type="submission" date="2022-09" db="EMBL/GenBank/DDBJ databases">
        <title>Enrichment on poylsaccharides allowed isolation of novel metabolic and taxonomic groups of Haloarchaea.</title>
        <authorList>
            <person name="Sorokin D.Y."/>
            <person name="Elcheninov A.G."/>
            <person name="Khizhniak T.V."/>
            <person name="Kolganova T.V."/>
            <person name="Kublanov I.V."/>
        </authorList>
    </citation>
    <scope>NUCLEOTIDE SEQUENCE [LARGE SCALE GENOMIC DNA]</scope>
    <source>
        <strain evidence="5 6">AArc-m2/3/4</strain>
    </source>
</reference>
<evidence type="ECO:0000256" key="3">
    <source>
        <dbReference type="ARBA" id="ARBA00022801"/>
    </source>
</evidence>
<proteinExistence type="predicted"/>
<sequence>MTDRIESIDRGREFGVGPRRGMPEPERRCLEREHRSIGSQIEHTEDAGVVKTGTTTVAVAGSDGVVLGADTRASVGGGRFVANRTTQKIEPIGDRAAVAFSGSVSDAQSFVRQLRAESRLYELEHGTAISLESLATLAGGLVGRGPYRVLDLLLAGVEDDGVEAESSAGDSTDVGAAVYDIGPGGGVMTADYAASGSGMQLAYGALEGTLGEATGTKTVGDLRPIVASAVRSATARDTASGDGITVATVTAAGVELERFDELETAVEAVAPTVGDDVPTGEEVR</sequence>
<dbReference type="SUPFAM" id="SSF56235">
    <property type="entry name" value="N-terminal nucleophile aminohydrolases (Ntn hydrolases)"/>
    <property type="match status" value="1"/>
</dbReference>
<dbReference type="PANTHER" id="PTHR32194">
    <property type="entry name" value="METALLOPROTEASE TLDD"/>
    <property type="match status" value="1"/>
</dbReference>
<dbReference type="Pfam" id="PF00227">
    <property type="entry name" value="Proteasome"/>
    <property type="match status" value="1"/>
</dbReference>
<keyword evidence="3" id="KW-0378">Hydrolase</keyword>
<dbReference type="GO" id="GO:0000502">
    <property type="term" value="C:proteasome complex"/>
    <property type="evidence" value="ECO:0007669"/>
    <property type="project" value="UniProtKB-KW"/>
</dbReference>
<comment type="caution">
    <text evidence="5">The sequence shown here is derived from an EMBL/GenBank/DDBJ whole genome shotgun (WGS) entry which is preliminary data.</text>
</comment>
<name>A0ABT2QH41_9EURY</name>
<keyword evidence="5" id="KW-0647">Proteasome</keyword>
<dbReference type="PROSITE" id="PS51476">
    <property type="entry name" value="PROTEASOME_BETA_2"/>
    <property type="match status" value="1"/>
</dbReference>
<dbReference type="EMBL" id="JAOPKB010000010">
    <property type="protein sequence ID" value="MCU4974241.1"/>
    <property type="molecule type" value="Genomic_DNA"/>
</dbReference>